<gene>
    <name evidence="1" type="ORF">CORC01_10202</name>
</gene>
<comment type="caution">
    <text evidence="1">The sequence shown here is derived from an EMBL/GenBank/DDBJ whole genome shotgun (WGS) entry which is preliminary data.</text>
</comment>
<sequence>MCVARREIREYGHADVNILNSGDYYAYCLFVGLGETMRGARGGKTFAVDISGARPNWVMEDFIQKETASTPSSSTTISIRTINEVDGIARCT</sequence>
<dbReference type="GeneID" id="34563341"/>
<dbReference type="Proteomes" id="UP000176998">
    <property type="component" value="Unassembled WGS sequence"/>
</dbReference>
<name>A0A1G4AZM2_9PEZI</name>
<organism evidence="1 2">
    <name type="scientific">Colletotrichum orchidophilum</name>
    <dbReference type="NCBI Taxonomy" id="1209926"/>
    <lineage>
        <taxon>Eukaryota</taxon>
        <taxon>Fungi</taxon>
        <taxon>Dikarya</taxon>
        <taxon>Ascomycota</taxon>
        <taxon>Pezizomycotina</taxon>
        <taxon>Sordariomycetes</taxon>
        <taxon>Hypocreomycetidae</taxon>
        <taxon>Glomerellales</taxon>
        <taxon>Glomerellaceae</taxon>
        <taxon>Colletotrichum</taxon>
    </lineage>
</organism>
<dbReference type="AlphaFoldDB" id="A0A1G4AZM2"/>
<dbReference type="RefSeq" id="XP_022471645.1">
    <property type="nucleotide sequence ID" value="XM_022621831.1"/>
</dbReference>
<accession>A0A1G4AZM2</accession>
<proteinExistence type="predicted"/>
<reference evidence="1 2" key="1">
    <citation type="submission" date="2016-09" db="EMBL/GenBank/DDBJ databases">
        <authorList>
            <person name="Capua I."/>
            <person name="De Benedictis P."/>
            <person name="Joannis T."/>
            <person name="Lombin L.H."/>
            <person name="Cattoli G."/>
        </authorList>
    </citation>
    <scope>NUCLEOTIDE SEQUENCE [LARGE SCALE GENOMIC DNA]</scope>
    <source>
        <strain evidence="1 2">IMI 309357</strain>
    </source>
</reference>
<keyword evidence="2" id="KW-1185">Reference proteome</keyword>
<dbReference type="EMBL" id="MJBS01000099">
    <property type="protein sequence ID" value="OHE94482.1"/>
    <property type="molecule type" value="Genomic_DNA"/>
</dbReference>
<evidence type="ECO:0000313" key="1">
    <source>
        <dbReference type="EMBL" id="OHE94482.1"/>
    </source>
</evidence>
<dbReference type="STRING" id="1209926.A0A1G4AZM2"/>
<protein>
    <submittedName>
        <fullName evidence="1">GMP synthase domain-containing protein</fullName>
    </submittedName>
</protein>
<evidence type="ECO:0000313" key="2">
    <source>
        <dbReference type="Proteomes" id="UP000176998"/>
    </source>
</evidence>